<evidence type="ECO:0000313" key="5">
    <source>
        <dbReference type="Proteomes" id="UP001321766"/>
    </source>
</evidence>
<proteinExistence type="predicted"/>
<keyword evidence="2" id="KW-1133">Transmembrane helix</keyword>
<evidence type="ECO:0000256" key="1">
    <source>
        <dbReference type="SAM" id="MobiDB-lite"/>
    </source>
</evidence>
<protein>
    <recommendedName>
        <fullName evidence="3">Ig-like domain-containing protein</fullName>
    </recommendedName>
</protein>
<dbReference type="InterPro" id="IPR022038">
    <property type="entry name" value="Ig-like_bact"/>
</dbReference>
<dbReference type="Pfam" id="PF13750">
    <property type="entry name" value="Big_3_3"/>
    <property type="match status" value="1"/>
</dbReference>
<dbReference type="InterPro" id="IPR013783">
    <property type="entry name" value="Ig-like_fold"/>
</dbReference>
<keyword evidence="2" id="KW-0812">Transmembrane</keyword>
<keyword evidence="2" id="KW-0472">Membrane</keyword>
<sequence length="603" mass="66185">MTYDNNSVRNGKYYKANRAAHVSLVSTSFDFVQANDERRVVVTTVADGSERTVLAKDFKNPSGDGKTWLADVACDHDADWSLQTSFTDQAGHSAPAYRSDFTIDTVKPFLNLSFDNNKASSGSYYNAPRLASVTELERNFSPGESSIIVTATDAGGAPVGSPAPSAWADTGKRYEHGSTVSFGQELHYKLLIQATDLAGNTAQEVQEPEFVVDLTKPQVRISQVADKTAYAGKVTPHIEFADTNFEPALAQYELTRTRDPYGQKAQKEGGAAKEEPKKERHSVYLKAQEQKGTNTRSISLPDLEHTVDNDDVYTLKATIEDKAGNKAESQVVFSLNRFGSNYVIDEGTRALLGEYVHKPPVVKVSEINVSGLQTDKSHVEVVHDAAVRSVNPGSDYQAVNADDTGWQKTDYVFPSQLFADEGYYRLRMTSTDLAGNLSQNTMAGKDHERKGTAEVNFAVDRVPPSASVVGLRDHLVVYQPVRQLVVNAKDDLAVASVQLRIDGQTVGSWQESQTLEPMTYRLLADGQAHDIDLTVVDKAGNTSRVSYTAVVVTSSRWAYYMAQGLLLPGIAASIVLLALIMLATVLSIRHHRKVAYRRNVFMR</sequence>
<feature type="transmembrane region" description="Helical" evidence="2">
    <location>
        <begin position="565"/>
        <end position="588"/>
    </location>
</feature>
<accession>A0ABM8B765</accession>
<dbReference type="EMBL" id="AP026798">
    <property type="protein sequence ID" value="BDR52709.1"/>
    <property type="molecule type" value="Genomic_DNA"/>
</dbReference>
<evidence type="ECO:0000256" key="2">
    <source>
        <dbReference type="SAM" id="Phobius"/>
    </source>
</evidence>
<gene>
    <name evidence="4" type="ORF">KIM372_06160</name>
</gene>
<feature type="region of interest" description="Disordered" evidence="1">
    <location>
        <begin position="259"/>
        <end position="281"/>
    </location>
</feature>
<dbReference type="Gene3D" id="2.60.40.10">
    <property type="entry name" value="Immunoglobulins"/>
    <property type="match status" value="1"/>
</dbReference>
<dbReference type="Proteomes" id="UP001321766">
    <property type="component" value="Chromosome"/>
</dbReference>
<keyword evidence="5" id="KW-1185">Reference proteome</keyword>
<organism evidence="4 5">
    <name type="scientific">Bombiscardovia nodaiensis</name>
    <dbReference type="NCBI Taxonomy" id="2932181"/>
    <lineage>
        <taxon>Bacteria</taxon>
        <taxon>Bacillati</taxon>
        <taxon>Actinomycetota</taxon>
        <taxon>Actinomycetes</taxon>
        <taxon>Bifidobacteriales</taxon>
        <taxon>Bifidobacteriaceae</taxon>
        <taxon>Bombiscardovia</taxon>
    </lineage>
</organism>
<reference evidence="4 5" key="1">
    <citation type="journal article" date="2023" name="Microbiol. Spectr.">
        <title>Symbiosis of Carpenter Bees with Uncharacterized Lactic Acid Bacteria Showing NAD Auxotrophy.</title>
        <authorList>
            <person name="Kawasaki S."/>
            <person name="Ozawa K."/>
            <person name="Mori T."/>
            <person name="Yamamoto A."/>
            <person name="Ito M."/>
            <person name="Ohkuma M."/>
            <person name="Sakamoto M."/>
            <person name="Matsutani M."/>
        </authorList>
    </citation>
    <scope>NUCLEOTIDE SEQUENCE [LARGE SCALE GENOMIC DNA]</scope>
    <source>
        <strain evidence="4 5">Kim37-2</strain>
    </source>
</reference>
<evidence type="ECO:0000313" key="4">
    <source>
        <dbReference type="EMBL" id="BDR52709.1"/>
    </source>
</evidence>
<name>A0ABM8B765_9BIFI</name>
<feature type="domain" description="Ig-like" evidence="3">
    <location>
        <begin position="187"/>
        <end position="334"/>
    </location>
</feature>
<evidence type="ECO:0000259" key="3">
    <source>
        <dbReference type="Pfam" id="PF13750"/>
    </source>
</evidence>